<dbReference type="RefSeq" id="YP_009119495.1">
    <property type="nucleotide sequence ID" value="NC_026440.1"/>
</dbReference>
<dbReference type="Proteomes" id="UP000202511">
    <property type="component" value="Segment"/>
</dbReference>
<name>A0A0B5J698_9VIRU</name>
<dbReference type="GeneID" id="23462177"/>
<dbReference type="KEGG" id="vg:23462177"/>
<evidence type="ECO:0000313" key="3">
    <source>
        <dbReference type="EMBL" id="AJF97260.1"/>
    </source>
</evidence>
<keyword evidence="2" id="KW-1133">Transmembrane helix</keyword>
<feature type="region of interest" description="Disordered" evidence="1">
    <location>
        <begin position="149"/>
        <end position="196"/>
    </location>
</feature>
<proteinExistence type="predicted"/>
<keyword evidence="2" id="KW-0812">Transmembrane</keyword>
<protein>
    <submittedName>
        <fullName evidence="3">Uncharacterized protein</fullName>
    </submittedName>
</protein>
<keyword evidence="2" id="KW-0472">Membrane</keyword>
<evidence type="ECO:0000313" key="4">
    <source>
        <dbReference type="Proteomes" id="UP000202511"/>
    </source>
</evidence>
<reference evidence="3 4" key="1">
    <citation type="journal article" date="2015" name="Parasitol. Res.">
        <title>Viruses in close associations with free-living amoebae.</title>
        <authorList>
            <person name="Scheid P."/>
        </authorList>
    </citation>
    <scope>NUCLEOTIDE SEQUENCE [LARGE SCALE GENOMIC DNA]</scope>
    <source>
        <strain evidence="3">KlaHel</strain>
    </source>
</reference>
<dbReference type="EMBL" id="KP136319">
    <property type="protein sequence ID" value="AJF97260.1"/>
    <property type="molecule type" value="Genomic_DNA"/>
</dbReference>
<evidence type="ECO:0000256" key="2">
    <source>
        <dbReference type="SAM" id="Phobius"/>
    </source>
</evidence>
<feature type="compositionally biased region" description="Basic and acidic residues" evidence="1">
    <location>
        <begin position="149"/>
        <end position="170"/>
    </location>
</feature>
<sequence>MVFLYGVFFFLGGLSCHDGTAAFLSGGCWTQMSAAVACLWSALVLQSVYGSGEFGPVGSPDQRLVAQKGKMSIFYRVSLFSSIANKHTGFFFFRIFSNSEIGRPAFFSRKSTGMGGPSAALYFILLLFFVSKSFLFYYILLSGARPRRNKDASTQKKKEAAQKRTKDKYRPALQEANNNRKNRPKKNGHPTPWRPA</sequence>
<organism evidence="3 4">
    <name type="scientific">Pandoravirus inopinatum</name>
    <dbReference type="NCBI Taxonomy" id="1605721"/>
    <lineage>
        <taxon>Viruses</taxon>
        <taxon>Pandoravirus</taxon>
    </lineage>
</organism>
<accession>A0A0B5J698</accession>
<feature type="transmembrane region" description="Helical" evidence="2">
    <location>
        <begin position="119"/>
        <end position="140"/>
    </location>
</feature>
<evidence type="ECO:0000256" key="1">
    <source>
        <dbReference type="SAM" id="MobiDB-lite"/>
    </source>
</evidence>